<keyword evidence="4" id="KW-1185">Reference proteome</keyword>
<evidence type="ECO:0000313" key="3">
    <source>
        <dbReference type="EMBL" id="MEZ0475071.1"/>
    </source>
</evidence>
<keyword evidence="3" id="KW-0808">Transferase</keyword>
<dbReference type="PANTHER" id="PTHR46648">
    <property type="entry name" value="HIT FAMILY PROTEIN 1"/>
    <property type="match status" value="1"/>
</dbReference>
<dbReference type="EMBL" id="JBFWIC010000012">
    <property type="protein sequence ID" value="MEZ0475071.1"/>
    <property type="molecule type" value="Genomic_DNA"/>
</dbReference>
<dbReference type="InterPro" id="IPR011146">
    <property type="entry name" value="HIT-like"/>
</dbReference>
<feature type="domain" description="HIT" evidence="2">
    <location>
        <begin position="6"/>
        <end position="113"/>
    </location>
</feature>
<dbReference type="GO" id="GO:0032259">
    <property type="term" value="P:methylation"/>
    <property type="evidence" value="ECO:0007669"/>
    <property type="project" value="UniProtKB-KW"/>
</dbReference>
<organism evidence="3 4">
    <name type="scientific">Luteimonas salinilitoris</name>
    <dbReference type="NCBI Taxonomy" id="3237697"/>
    <lineage>
        <taxon>Bacteria</taxon>
        <taxon>Pseudomonadati</taxon>
        <taxon>Pseudomonadota</taxon>
        <taxon>Gammaproteobacteria</taxon>
        <taxon>Lysobacterales</taxon>
        <taxon>Lysobacteraceae</taxon>
        <taxon>Luteimonas</taxon>
    </lineage>
</organism>
<accession>A0ABV4HTG5</accession>
<dbReference type="RefSeq" id="WP_370564875.1">
    <property type="nucleotide sequence ID" value="NZ_JBFWIB010000011.1"/>
</dbReference>
<dbReference type="Pfam" id="PF01230">
    <property type="entry name" value="HIT"/>
    <property type="match status" value="1"/>
</dbReference>
<evidence type="ECO:0000259" key="2">
    <source>
        <dbReference type="PROSITE" id="PS51084"/>
    </source>
</evidence>
<evidence type="ECO:0000313" key="4">
    <source>
        <dbReference type="Proteomes" id="UP001566331"/>
    </source>
</evidence>
<dbReference type="InterPro" id="IPR001310">
    <property type="entry name" value="Histidine_triad_HIT"/>
</dbReference>
<comment type="caution">
    <text evidence="3">The sequence shown here is derived from an EMBL/GenBank/DDBJ whole genome shotgun (WGS) entry which is preliminary data.</text>
</comment>
<name>A0ABV4HTG5_9GAMM</name>
<dbReference type="GO" id="GO:0008168">
    <property type="term" value="F:methyltransferase activity"/>
    <property type="evidence" value="ECO:0007669"/>
    <property type="project" value="UniProtKB-KW"/>
</dbReference>
<sequence length="140" mass="15305">MDDECVFCEIVQGRAPASIVCEDALVMAFVDLRQFHPGHTLVVPRRHLHDVRELDVATGAALMAMVSRVARAIGSAFPNEGLSIWHSIGEAAFQEVPHLHVHVHPRLPDDGLLRAYPHAPVAPGKDVRDAYAAALRAHLD</sequence>
<dbReference type="PROSITE" id="PS51084">
    <property type="entry name" value="HIT_2"/>
    <property type="match status" value="1"/>
</dbReference>
<gene>
    <name evidence="3" type="ORF">AB6713_10660</name>
</gene>
<feature type="short sequence motif" description="Histidine triad motif" evidence="1">
    <location>
        <begin position="98"/>
        <end position="102"/>
    </location>
</feature>
<dbReference type="EC" id="2.1.1.-" evidence="3"/>
<reference evidence="3 4" key="1">
    <citation type="submission" date="2024-07" db="EMBL/GenBank/DDBJ databases">
        <title>Luteimonas salilacus sp. nov., isolated from the shore soil of Salt Lake in Tibet of China.</title>
        <authorList>
            <person name="Zhang X."/>
            <person name="Li A."/>
        </authorList>
    </citation>
    <scope>NUCLEOTIDE SEQUENCE [LARGE SCALE GENOMIC DNA]</scope>
    <source>
        <strain evidence="3 4">B3-2-R+30</strain>
    </source>
</reference>
<protein>
    <submittedName>
        <fullName evidence="3">HIT family protein</fullName>
        <ecNumber evidence="3">2.1.1.-</ecNumber>
    </submittedName>
</protein>
<dbReference type="PRINTS" id="PR00332">
    <property type="entry name" value="HISTRIAD"/>
</dbReference>
<dbReference type="PANTHER" id="PTHR46648:SF1">
    <property type="entry name" value="ADENOSINE 5'-MONOPHOSPHORAMIDASE HNT1"/>
    <property type="match status" value="1"/>
</dbReference>
<keyword evidence="3" id="KW-0489">Methyltransferase</keyword>
<dbReference type="SUPFAM" id="SSF54197">
    <property type="entry name" value="HIT-like"/>
    <property type="match status" value="1"/>
</dbReference>
<dbReference type="InterPro" id="IPR036265">
    <property type="entry name" value="HIT-like_sf"/>
</dbReference>
<dbReference type="Proteomes" id="UP001566331">
    <property type="component" value="Unassembled WGS sequence"/>
</dbReference>
<evidence type="ECO:0000256" key="1">
    <source>
        <dbReference type="PROSITE-ProRule" id="PRU00464"/>
    </source>
</evidence>
<proteinExistence type="predicted"/>
<dbReference type="Gene3D" id="3.30.428.10">
    <property type="entry name" value="HIT-like"/>
    <property type="match status" value="1"/>
</dbReference>